<dbReference type="InterPro" id="IPR000195">
    <property type="entry name" value="Rab-GAP-TBC_dom"/>
</dbReference>
<evidence type="ECO:0000313" key="12">
    <source>
        <dbReference type="EMBL" id="KAL1139446.1"/>
    </source>
</evidence>
<comment type="function">
    <text evidence="6">Acts as a GTPase activating protein for RAB7A. Does not act on RAB4, RAB5 or RAB6.</text>
</comment>
<keyword evidence="4" id="KW-0597">Phosphoprotein</keyword>
<dbReference type="EMBL" id="JBFDAA010000002">
    <property type="protein sequence ID" value="KAL1139446.1"/>
    <property type="molecule type" value="Genomic_DNA"/>
</dbReference>
<comment type="caution">
    <text evidence="12">The sequence shown here is derived from an EMBL/GenBank/DDBJ whole genome shotgun (WGS) entry which is preliminary data.</text>
</comment>
<dbReference type="PANTHER" id="PTHR22957">
    <property type="entry name" value="TBC1 DOMAIN FAMILY MEMBER GTPASE-ACTIVATING PROTEIN"/>
    <property type="match status" value="1"/>
</dbReference>
<dbReference type="PANTHER" id="PTHR22957:SF645">
    <property type="entry name" value="LD27216P"/>
    <property type="match status" value="1"/>
</dbReference>
<dbReference type="Gene3D" id="1.10.472.80">
    <property type="entry name" value="Ypt/Rab-GAP domain of gyp1p, domain 3"/>
    <property type="match status" value="1"/>
</dbReference>
<evidence type="ECO:0000256" key="4">
    <source>
        <dbReference type="ARBA" id="ARBA00022553"/>
    </source>
</evidence>
<feature type="non-terminal residue" evidence="12">
    <location>
        <position position="1"/>
    </location>
</feature>
<dbReference type="PROSITE" id="PS50086">
    <property type="entry name" value="TBC_RABGAP"/>
    <property type="match status" value="1"/>
</dbReference>
<evidence type="ECO:0000256" key="2">
    <source>
        <dbReference type="ARBA" id="ARBA00022468"/>
    </source>
</evidence>
<dbReference type="AlphaFoldDB" id="A0ABD0YUL9"/>
<evidence type="ECO:0000256" key="5">
    <source>
        <dbReference type="ARBA" id="ARBA00022990"/>
    </source>
</evidence>
<evidence type="ECO:0000256" key="10">
    <source>
        <dbReference type="SAM" id="MobiDB-lite"/>
    </source>
</evidence>
<keyword evidence="13" id="KW-1185">Reference proteome</keyword>
<evidence type="ECO:0000256" key="8">
    <source>
        <dbReference type="ARBA" id="ARBA00067480"/>
    </source>
</evidence>
<dbReference type="FunFam" id="1.10.472.80:FF:000005">
    <property type="entry name" value="TBC1 domain family member 15"/>
    <property type="match status" value="1"/>
</dbReference>
<dbReference type="Pfam" id="PF00566">
    <property type="entry name" value="RabGAP-TBC"/>
    <property type="match status" value="1"/>
</dbReference>
<dbReference type="GO" id="GO:0005737">
    <property type="term" value="C:cytoplasm"/>
    <property type="evidence" value="ECO:0007669"/>
    <property type="project" value="UniProtKB-SubCell"/>
</dbReference>
<evidence type="ECO:0000259" key="11">
    <source>
        <dbReference type="PROSITE" id="PS50086"/>
    </source>
</evidence>
<evidence type="ECO:0000256" key="3">
    <source>
        <dbReference type="ARBA" id="ARBA00022490"/>
    </source>
</evidence>
<dbReference type="Proteomes" id="UP001558652">
    <property type="component" value="Unassembled WGS sequence"/>
</dbReference>
<feature type="region of interest" description="Disordered" evidence="10">
    <location>
        <begin position="440"/>
        <end position="471"/>
    </location>
</feature>
<feature type="domain" description="Rab-GAP TBC" evidence="11">
    <location>
        <begin position="153"/>
        <end position="363"/>
    </location>
</feature>
<evidence type="ECO:0000256" key="1">
    <source>
        <dbReference type="ARBA" id="ARBA00004496"/>
    </source>
</evidence>
<organism evidence="12 13">
    <name type="scientific">Ranatra chinensis</name>
    <dbReference type="NCBI Taxonomy" id="642074"/>
    <lineage>
        <taxon>Eukaryota</taxon>
        <taxon>Metazoa</taxon>
        <taxon>Ecdysozoa</taxon>
        <taxon>Arthropoda</taxon>
        <taxon>Hexapoda</taxon>
        <taxon>Insecta</taxon>
        <taxon>Pterygota</taxon>
        <taxon>Neoptera</taxon>
        <taxon>Paraneoptera</taxon>
        <taxon>Hemiptera</taxon>
        <taxon>Heteroptera</taxon>
        <taxon>Panheteroptera</taxon>
        <taxon>Nepomorpha</taxon>
        <taxon>Nepidae</taxon>
        <taxon>Ranatrinae</taxon>
        <taxon>Ranatra</taxon>
    </lineage>
</organism>
<evidence type="ECO:0000313" key="13">
    <source>
        <dbReference type="Proteomes" id="UP001558652"/>
    </source>
</evidence>
<evidence type="ECO:0000256" key="7">
    <source>
        <dbReference type="ARBA" id="ARBA00065268"/>
    </source>
</evidence>
<keyword evidence="5" id="KW-0007">Acetylation</keyword>
<protein>
    <recommendedName>
        <fullName evidence="8">TBC1 domain family member 15</fullName>
    </recommendedName>
    <alternativeName>
        <fullName evidence="9">GTPase-activating protein RAB7</fullName>
    </alternativeName>
</protein>
<keyword evidence="3" id="KW-0963">Cytoplasm</keyword>
<comment type="subunit">
    <text evidence="7">Interacts with non-phosphorylated form of RAB8A; phosphorylation of RAB8A at 'Thr-72' disrupts this interaction. Interacts with ARMC12.</text>
</comment>
<proteinExistence type="predicted"/>
<dbReference type="GO" id="GO:0005096">
    <property type="term" value="F:GTPase activator activity"/>
    <property type="evidence" value="ECO:0007669"/>
    <property type="project" value="UniProtKB-KW"/>
</dbReference>
<name>A0ABD0YUL9_9HEMI</name>
<gene>
    <name evidence="12" type="ORF">AAG570_006430</name>
</gene>
<dbReference type="InterPro" id="IPR035969">
    <property type="entry name" value="Rab-GAP_TBC_sf"/>
</dbReference>
<dbReference type="Gene3D" id="1.10.8.270">
    <property type="entry name" value="putative rabgap domain of human tbc1 domain family member 14 like domains"/>
    <property type="match status" value="1"/>
</dbReference>
<dbReference type="SMART" id="SM00164">
    <property type="entry name" value="TBC"/>
    <property type="match status" value="1"/>
</dbReference>
<evidence type="ECO:0000256" key="9">
    <source>
        <dbReference type="ARBA" id="ARBA00082539"/>
    </source>
</evidence>
<evidence type="ECO:0000256" key="6">
    <source>
        <dbReference type="ARBA" id="ARBA00055283"/>
    </source>
</evidence>
<accession>A0ABD0YUL9</accession>
<comment type="subcellular location">
    <subcellularLocation>
        <location evidence="1">Cytoplasm</location>
    </subcellularLocation>
</comment>
<keyword evidence="2" id="KW-0343">GTPase activation</keyword>
<dbReference type="FunFam" id="1.10.8.270:FF:000005">
    <property type="entry name" value="TBC1 domain family member 15"/>
    <property type="match status" value="1"/>
</dbReference>
<dbReference type="SUPFAM" id="SSF47923">
    <property type="entry name" value="Ypt/Rab-GAP domain of gyp1p"/>
    <property type="match status" value="2"/>
</dbReference>
<sequence length="483" mass="56075">RSRQDRHYFVVIDSRPDPRSLPHSFSDLQILYDNPKETVWKFVNNLRDRPYETTLSTFSKFSEYLLYRNPETRPDEDVADLFNQRLMETPTAVIKSSVEEEGYHVVGRSALLPPRPVVCRGQPLSIQQWASATDDEGRISDVDSIKSIIFKGGVSPSLRYDVWKFLLGYYPWQSTNAERQDLRKQKIEDYFRMKLQWRSMTAEQESRFSDFRERKSLIEKDVNRTDRTVPFFSGENNPNLVLLYDILMTYVMYNFDLGYVQGMSDLLSPILSLMSNEADAFWCFVGFMDKVYRNFDMDQAGMKKQLSQLHTLLTAAGPDLSSYLDEHDSGNMFFCFRWLLVWFKREFSHDDIMTLWEVLWTGLPCSNFHLLVCVAILDTEKAIITDSNYGFTEILKHINDLSFKMNLEKLLCEAEAIYLQLENAPNLTMSTKRVLGLAPDVSPTSTSSDDDSIVDASPDKPESESFTDDFEQGFERAITTNYY</sequence>
<reference evidence="12 13" key="1">
    <citation type="submission" date="2024-07" db="EMBL/GenBank/DDBJ databases">
        <title>Chromosome-level genome assembly of the water stick insect Ranatra chinensis (Heteroptera: Nepidae).</title>
        <authorList>
            <person name="Liu X."/>
        </authorList>
    </citation>
    <scope>NUCLEOTIDE SEQUENCE [LARGE SCALE GENOMIC DNA]</scope>
    <source>
        <strain evidence="12">Cailab_2021Rc</strain>
        <tissue evidence="12">Muscle</tissue>
    </source>
</reference>